<dbReference type="Gene3D" id="3.40.630.30">
    <property type="match status" value="1"/>
</dbReference>
<dbReference type="EMBL" id="JARJLM010000559">
    <property type="protein sequence ID" value="MDF3838072.1"/>
    <property type="molecule type" value="Genomic_DNA"/>
</dbReference>
<comment type="caution">
    <text evidence="1">The sequence shown here is derived from an EMBL/GenBank/DDBJ whole genome shotgun (WGS) entry which is preliminary data.</text>
</comment>
<dbReference type="RefSeq" id="WP_276268106.1">
    <property type="nucleotide sequence ID" value="NZ_JARJLM010000559.1"/>
</dbReference>
<evidence type="ECO:0000313" key="2">
    <source>
        <dbReference type="Proteomes" id="UP001216674"/>
    </source>
</evidence>
<protein>
    <submittedName>
        <fullName evidence="1">N-acetyltransferase</fullName>
    </submittedName>
</protein>
<gene>
    <name evidence="1" type="ORF">P3W85_34830</name>
</gene>
<accession>A0ABT6AZM5</accession>
<keyword evidence="2" id="KW-1185">Reference proteome</keyword>
<proteinExistence type="predicted"/>
<dbReference type="SUPFAM" id="SSF55729">
    <property type="entry name" value="Acyl-CoA N-acyltransferases (Nat)"/>
    <property type="match status" value="1"/>
</dbReference>
<dbReference type="InterPro" id="IPR016181">
    <property type="entry name" value="Acyl_CoA_acyltransferase"/>
</dbReference>
<evidence type="ECO:0000313" key="1">
    <source>
        <dbReference type="EMBL" id="MDF3838072.1"/>
    </source>
</evidence>
<organism evidence="1 2">
    <name type="scientific">Cupriavidus basilensis</name>
    <dbReference type="NCBI Taxonomy" id="68895"/>
    <lineage>
        <taxon>Bacteria</taxon>
        <taxon>Pseudomonadati</taxon>
        <taxon>Pseudomonadota</taxon>
        <taxon>Betaproteobacteria</taxon>
        <taxon>Burkholderiales</taxon>
        <taxon>Burkholderiaceae</taxon>
        <taxon>Cupriavidus</taxon>
    </lineage>
</organism>
<name>A0ABT6AZM5_9BURK</name>
<reference evidence="1 2" key="1">
    <citation type="submission" date="2023-03" db="EMBL/GenBank/DDBJ databases">
        <title>Draft assemblies of triclosan tolerant bacteria isolated from returned activated sludge.</title>
        <authorList>
            <person name="Van Hamelsveld S."/>
        </authorList>
    </citation>
    <scope>NUCLEOTIDE SEQUENCE [LARGE SCALE GENOMIC DNA]</scope>
    <source>
        <strain evidence="1 2">GW210010_S58</strain>
    </source>
</reference>
<sequence length="224" mass="24469">MSSVPSVALKRQAGMVFRQAAPRDAAALAPLVLASGQLEFAYLLGGTAHEREAFLRRAIAADSGRFSWRRHRVAAIEDQPIAVLAIQDGRANLLDDPRIALDFLRFFGVRRSGGIVGRGLVLEREIPAPKRRQTLLAHCATRGDMRGRGVFQALFADTMRAGLLPAAPGQALLLDVLRSNTRAAALYRKLGFVTLDARLDRTPRLPAQLRSARMRFQPAPGGTR</sequence>
<dbReference type="Proteomes" id="UP001216674">
    <property type="component" value="Unassembled WGS sequence"/>
</dbReference>